<dbReference type="InterPro" id="IPR001610">
    <property type="entry name" value="PAC"/>
</dbReference>
<dbReference type="PROSITE" id="PS50112">
    <property type="entry name" value="PAS"/>
    <property type="match status" value="3"/>
</dbReference>
<dbReference type="SMART" id="SM00387">
    <property type="entry name" value="HATPase_c"/>
    <property type="match status" value="1"/>
</dbReference>
<feature type="domain" description="PAS" evidence="6">
    <location>
        <begin position="352"/>
        <end position="422"/>
    </location>
</feature>
<name>A0A1F2WHK1_9ACTN</name>
<dbReference type="InterPro" id="IPR000700">
    <property type="entry name" value="PAS-assoc_C"/>
</dbReference>
<feature type="domain" description="PAC" evidence="7">
    <location>
        <begin position="672"/>
        <end position="724"/>
    </location>
</feature>
<dbReference type="InterPro" id="IPR013767">
    <property type="entry name" value="PAS_fold"/>
</dbReference>
<evidence type="ECO:0008006" key="10">
    <source>
        <dbReference type="Google" id="ProtNLM"/>
    </source>
</evidence>
<evidence type="ECO:0000259" key="6">
    <source>
        <dbReference type="PROSITE" id="PS50112"/>
    </source>
</evidence>
<dbReference type="AlphaFoldDB" id="A0A1F2WHK1"/>
<dbReference type="InterPro" id="IPR025847">
    <property type="entry name" value="MEDS_domain"/>
</dbReference>
<dbReference type="SMART" id="SM00086">
    <property type="entry name" value="PAC"/>
    <property type="match status" value="4"/>
</dbReference>
<feature type="domain" description="PAC" evidence="7">
    <location>
        <begin position="299"/>
        <end position="351"/>
    </location>
</feature>
<dbReference type="PANTHER" id="PTHR24421:SF59">
    <property type="entry name" value="OXYGEN SENSOR HISTIDINE KINASE NREB"/>
    <property type="match status" value="1"/>
</dbReference>
<keyword evidence="3" id="KW-0902">Two-component regulatory system</keyword>
<feature type="domain" description="PAS" evidence="6">
    <location>
        <begin position="600"/>
        <end position="657"/>
    </location>
</feature>
<dbReference type="InterPro" id="IPR003594">
    <property type="entry name" value="HATPase_dom"/>
</dbReference>
<feature type="domain" description="PAC" evidence="7">
    <location>
        <begin position="425"/>
        <end position="477"/>
    </location>
</feature>
<dbReference type="SUPFAM" id="SSF55781">
    <property type="entry name" value="GAF domain-like"/>
    <property type="match status" value="1"/>
</dbReference>
<evidence type="ECO:0000256" key="2">
    <source>
        <dbReference type="ARBA" id="ARBA00022777"/>
    </source>
</evidence>
<dbReference type="PROSITE" id="PS50113">
    <property type="entry name" value="PAC"/>
    <property type="match status" value="4"/>
</dbReference>
<dbReference type="GO" id="GO:0046983">
    <property type="term" value="F:protein dimerization activity"/>
    <property type="evidence" value="ECO:0007669"/>
    <property type="project" value="InterPro"/>
</dbReference>
<dbReference type="InterPro" id="IPR005467">
    <property type="entry name" value="His_kinase_dom"/>
</dbReference>
<dbReference type="CDD" id="cd00130">
    <property type="entry name" value="PAS"/>
    <property type="match status" value="3"/>
</dbReference>
<dbReference type="InterPro" id="IPR011712">
    <property type="entry name" value="Sig_transdc_His_kin_sub3_dim/P"/>
</dbReference>
<keyword evidence="1" id="KW-0808">Transferase</keyword>
<evidence type="ECO:0000259" key="7">
    <source>
        <dbReference type="PROSITE" id="PS50113"/>
    </source>
</evidence>
<dbReference type="STRING" id="1797197.A2Y75_03810"/>
<feature type="domain" description="PAS" evidence="6">
    <location>
        <begin position="227"/>
        <end position="288"/>
    </location>
</feature>
<evidence type="ECO:0000256" key="4">
    <source>
        <dbReference type="SAM" id="Coils"/>
    </source>
</evidence>
<evidence type="ECO:0000256" key="3">
    <source>
        <dbReference type="ARBA" id="ARBA00023012"/>
    </source>
</evidence>
<dbReference type="InterPro" id="IPR003018">
    <property type="entry name" value="GAF"/>
</dbReference>
<accession>A0A1F2WHK1</accession>
<dbReference type="Pfam" id="PF14417">
    <property type="entry name" value="MEDS"/>
    <property type="match status" value="1"/>
</dbReference>
<sequence>MNKRYTLRKITDLKAGDHLCCIYRSEEEHRALLTPFLRQGLERLEKVVYIMDNHTAEEVLAYLKGDGLDPGPYLESGQLAMLDISDAYMKDGIFDPAGMIRLLIEETQSALDQGYTALRATGEMTWALKDLPGSERLIEYEAKLNHFFPNNKCLAICQYDRRRFSPETLLDVIRTHPLVVLGSEIHDNFYYIPPDEFLAKKMPTATLESWIHNLEERKSSETALSESEEKYRLIVDNAEEGIWLNDADRRTLFVNKRMSEMLGYGAGEIINRHMHEFVAPEDAEDFESHWERRRGGIDEQYDIRMIRRDGGVIHASLTAAAIFDEQKEFVGSVSMITDVSRRKKIEEELRETRDYLDSLITYANASIIVWDPQMRITRFNDACEFLTGYNSEDVMGRELAILFPEDSSRESLDKIRLTLEGHQWESVEIPILSKDGNVHIALWNSANIYGRDGELLATIAQGQDITERKRQEKELFDSRERLQRSFDVVGDAMFIIDTECRVQQHNRALCELLGKEADFTGRKCHELMHCFESPPDFCICMDAMRTGRPIHGEIYEPTLEKYLAVSLAPIFNEAGEMELGVHVIRDITERTLAEKAIQESEGKYRRIVDNALEGIWTIDAEGLTTYVNPRMAGMLGYGEGEMVGRSTFDLVTEEDLEFQKHQLGRRKLGITEQFDLTWMRKDGSRLYTTVHASPIMDESGQLLSVIRFVSDITQRKEAEDALARELEVNRAVADLSAALLTKASIKTISTMVLDIARRLTESGLGYVGYIDADTGNLAYVSLDTAAGGDGKISFQELKKVPIVAMEKRHGFYSNEPVEDRRSFKGPLHGFPAERFIWVPALMGETQIGQISLANSVRDYDEKDIELLTRLADIYAVALLRMWSEEELELYRQHLEELVKERTLDLDRINRELETEIIERKSKEKALRDSAAHLRALSTRLQSVREEERRSIALDVHDTLGQALTGLKIGVSLLKKKVAGEPMLEERLEGMSQLIDETIKTVREISAQLRPGMLEDFGLVAALEWQLDRFKEFTGLEYILTSNIGEESLDGDLSMALFRIAQEAMTNVARHAEATKMELRLNRGQEAIELEVVDDGKGIEETCIVSMGSMGILGMKERAMALGGDIEMRGEEGRGTTLVARIPYGQVKMETDENGYEVENQ</sequence>
<feature type="coiled-coil region" evidence="4">
    <location>
        <begin position="891"/>
        <end position="925"/>
    </location>
</feature>
<dbReference type="NCBIfam" id="TIGR00229">
    <property type="entry name" value="sensory_box"/>
    <property type="match status" value="4"/>
</dbReference>
<dbReference type="Gene3D" id="3.30.565.10">
    <property type="entry name" value="Histidine kinase-like ATPase, C-terminal domain"/>
    <property type="match status" value="1"/>
</dbReference>
<dbReference type="SUPFAM" id="SSF55785">
    <property type="entry name" value="PYP-like sensor domain (PAS domain)"/>
    <property type="match status" value="4"/>
</dbReference>
<dbReference type="InterPro" id="IPR050482">
    <property type="entry name" value="Sensor_HK_TwoCompSys"/>
</dbReference>
<dbReference type="InterPro" id="IPR035965">
    <property type="entry name" value="PAS-like_dom_sf"/>
</dbReference>
<dbReference type="Proteomes" id="UP000177876">
    <property type="component" value="Unassembled WGS sequence"/>
</dbReference>
<evidence type="ECO:0000313" key="8">
    <source>
        <dbReference type="EMBL" id="OFW56335.1"/>
    </source>
</evidence>
<proteinExistence type="predicted"/>
<dbReference type="Pfam" id="PF13426">
    <property type="entry name" value="PAS_9"/>
    <property type="match status" value="2"/>
</dbReference>
<dbReference type="PROSITE" id="PS50109">
    <property type="entry name" value="HIS_KIN"/>
    <property type="match status" value="1"/>
</dbReference>
<dbReference type="SUPFAM" id="SSF55874">
    <property type="entry name" value="ATPase domain of HSP90 chaperone/DNA topoisomerase II/histidine kinase"/>
    <property type="match status" value="1"/>
</dbReference>
<dbReference type="GO" id="GO:0000155">
    <property type="term" value="F:phosphorelay sensor kinase activity"/>
    <property type="evidence" value="ECO:0007669"/>
    <property type="project" value="InterPro"/>
</dbReference>
<evidence type="ECO:0000259" key="5">
    <source>
        <dbReference type="PROSITE" id="PS50109"/>
    </source>
</evidence>
<dbReference type="GO" id="GO:0016020">
    <property type="term" value="C:membrane"/>
    <property type="evidence" value="ECO:0007669"/>
    <property type="project" value="InterPro"/>
</dbReference>
<dbReference type="Pfam" id="PF02518">
    <property type="entry name" value="HATPase_c"/>
    <property type="match status" value="1"/>
</dbReference>
<dbReference type="InterPro" id="IPR029016">
    <property type="entry name" value="GAF-like_dom_sf"/>
</dbReference>
<dbReference type="EMBL" id="MELK01000047">
    <property type="protein sequence ID" value="OFW56335.1"/>
    <property type="molecule type" value="Genomic_DNA"/>
</dbReference>
<comment type="caution">
    <text evidence="8">The sequence shown here is derived from an EMBL/GenBank/DDBJ whole genome shotgun (WGS) entry which is preliminary data.</text>
</comment>
<reference evidence="8 9" key="1">
    <citation type="journal article" date="2016" name="Nat. Commun.">
        <title>Thousands of microbial genomes shed light on interconnected biogeochemical processes in an aquifer system.</title>
        <authorList>
            <person name="Anantharaman K."/>
            <person name="Brown C.T."/>
            <person name="Hug L.A."/>
            <person name="Sharon I."/>
            <person name="Castelle C.J."/>
            <person name="Probst A.J."/>
            <person name="Thomas B.C."/>
            <person name="Singh A."/>
            <person name="Wilkins M.J."/>
            <person name="Karaoz U."/>
            <person name="Brodie E.L."/>
            <person name="Williams K.H."/>
            <person name="Hubbard S.S."/>
            <person name="Banfield J.F."/>
        </authorList>
    </citation>
    <scope>NUCLEOTIDE SEQUENCE [LARGE SCALE GENOMIC DNA]</scope>
</reference>
<dbReference type="InterPro" id="IPR000014">
    <property type="entry name" value="PAS"/>
</dbReference>
<dbReference type="Gene3D" id="3.30.450.20">
    <property type="entry name" value="PAS domain"/>
    <property type="match status" value="4"/>
</dbReference>
<dbReference type="Gene3D" id="3.30.450.40">
    <property type="match status" value="1"/>
</dbReference>
<feature type="domain" description="Histidine kinase" evidence="5">
    <location>
        <begin position="954"/>
        <end position="1145"/>
    </location>
</feature>
<dbReference type="Pfam" id="PF07730">
    <property type="entry name" value="HisKA_3"/>
    <property type="match status" value="1"/>
</dbReference>
<dbReference type="Pfam" id="PF13185">
    <property type="entry name" value="GAF_2"/>
    <property type="match status" value="1"/>
</dbReference>
<evidence type="ECO:0000256" key="1">
    <source>
        <dbReference type="ARBA" id="ARBA00022679"/>
    </source>
</evidence>
<organism evidence="8 9">
    <name type="scientific">Candidatus Solincola sediminis</name>
    <dbReference type="NCBI Taxonomy" id="1797199"/>
    <lineage>
        <taxon>Bacteria</taxon>
        <taxon>Bacillati</taxon>
        <taxon>Actinomycetota</taxon>
        <taxon>Candidatus Geothermincolia</taxon>
        <taxon>Candidatus Geothermincolales</taxon>
        <taxon>Candidatus Geothermincolaceae</taxon>
        <taxon>Candidatus Solincola</taxon>
    </lineage>
</organism>
<dbReference type="CDD" id="cd16917">
    <property type="entry name" value="HATPase_UhpB-NarQ-NarX-like"/>
    <property type="match status" value="1"/>
</dbReference>
<dbReference type="InterPro" id="IPR036890">
    <property type="entry name" value="HATPase_C_sf"/>
</dbReference>
<evidence type="ECO:0000313" key="9">
    <source>
        <dbReference type="Proteomes" id="UP000177876"/>
    </source>
</evidence>
<feature type="domain" description="PAC" evidence="7">
    <location>
        <begin position="548"/>
        <end position="599"/>
    </location>
</feature>
<protein>
    <recommendedName>
        <fullName evidence="10">PAS domain S-box protein</fullName>
    </recommendedName>
</protein>
<gene>
    <name evidence="8" type="ORF">A2Y75_03810</name>
</gene>
<dbReference type="GO" id="GO:0006355">
    <property type="term" value="P:regulation of DNA-templated transcription"/>
    <property type="evidence" value="ECO:0007669"/>
    <property type="project" value="InterPro"/>
</dbReference>
<keyword evidence="4" id="KW-0175">Coiled coil</keyword>
<keyword evidence="2" id="KW-0418">Kinase</keyword>
<dbReference type="PANTHER" id="PTHR24421">
    <property type="entry name" value="NITRATE/NITRITE SENSOR PROTEIN NARX-RELATED"/>
    <property type="match status" value="1"/>
</dbReference>
<dbReference type="SMART" id="SM00091">
    <property type="entry name" value="PAS"/>
    <property type="match status" value="4"/>
</dbReference>
<dbReference type="Pfam" id="PF00989">
    <property type="entry name" value="PAS"/>
    <property type="match status" value="2"/>
</dbReference>
<dbReference type="Gene3D" id="1.20.5.1930">
    <property type="match status" value="1"/>
</dbReference>